<dbReference type="AlphaFoldDB" id="A0AA41XR25"/>
<dbReference type="InterPro" id="IPR038232">
    <property type="entry name" value="PknH-like_Extracell_sf"/>
</dbReference>
<feature type="domain" description="PknH-like extracellular" evidence="1">
    <location>
        <begin position="50"/>
        <end position="235"/>
    </location>
</feature>
<proteinExistence type="predicted"/>
<sequence>MGRKNMRRFVAGAAVAGICIVGAGCHGQPDQAAKAPTTTRTTTAKVAPPVAADALKRFLLSPEQINSAMGAADMKVTNSRDEMSDDSATMTPRECLAIDGSAQAQVYAKSGFSALRDETLGLQEGDNLTHFAEQAVVLFPTAKQASAFFGASAQQWQACHDYTHVQSRTHWTVGAISNANGVLSTVTTLQDAPSSGWKACGRALTAKNNVVVDVNTCSGDPKNSAVDVANQIAAKVPA</sequence>
<dbReference type="Gene3D" id="3.40.1000.70">
    <property type="entry name" value="PknH-like extracellular domain"/>
    <property type="match status" value="1"/>
</dbReference>
<accession>A0AA41XR25</accession>
<reference evidence="2" key="2">
    <citation type="journal article" date="2022" name="BMC Genomics">
        <title>Comparative genome analysis of mycobacteria focusing on tRNA and non-coding RNA.</title>
        <authorList>
            <person name="Behra P.R.K."/>
            <person name="Pettersson B.M.F."/>
            <person name="Ramesh M."/>
            <person name="Das S."/>
            <person name="Dasgupta S."/>
            <person name="Kirsebom L.A."/>
        </authorList>
    </citation>
    <scope>NUCLEOTIDE SEQUENCE</scope>
    <source>
        <strain evidence="2">CCUG 55640</strain>
    </source>
</reference>
<comment type="caution">
    <text evidence="2">The sequence shown here is derived from an EMBL/GenBank/DDBJ whole genome shotgun (WGS) entry which is preliminary data.</text>
</comment>
<dbReference type="EMBL" id="JACKVH010000016">
    <property type="protein sequence ID" value="MCV7380302.1"/>
    <property type="molecule type" value="Genomic_DNA"/>
</dbReference>
<evidence type="ECO:0000313" key="3">
    <source>
        <dbReference type="Proteomes" id="UP001141650"/>
    </source>
</evidence>
<dbReference type="InterPro" id="IPR006311">
    <property type="entry name" value="TAT_signal"/>
</dbReference>
<dbReference type="PROSITE" id="PS51257">
    <property type="entry name" value="PROKAR_LIPOPROTEIN"/>
    <property type="match status" value="1"/>
</dbReference>
<gene>
    <name evidence="2" type="ORF">H7K38_16795</name>
</gene>
<dbReference type="InterPro" id="IPR026954">
    <property type="entry name" value="PknH-like_Extracell"/>
</dbReference>
<evidence type="ECO:0000313" key="2">
    <source>
        <dbReference type="EMBL" id="MCV7380302.1"/>
    </source>
</evidence>
<name>A0AA41XR25_9MYCO</name>
<dbReference type="Proteomes" id="UP001141650">
    <property type="component" value="Unassembled WGS sequence"/>
</dbReference>
<organism evidence="2 3">
    <name type="scientific">Mycobacterium alsense</name>
    <dbReference type="NCBI Taxonomy" id="324058"/>
    <lineage>
        <taxon>Bacteria</taxon>
        <taxon>Bacillati</taxon>
        <taxon>Actinomycetota</taxon>
        <taxon>Actinomycetes</taxon>
        <taxon>Mycobacteriales</taxon>
        <taxon>Mycobacteriaceae</taxon>
        <taxon>Mycobacterium</taxon>
    </lineage>
</organism>
<dbReference type="Pfam" id="PF14032">
    <property type="entry name" value="PknH_C"/>
    <property type="match status" value="1"/>
</dbReference>
<protein>
    <submittedName>
        <fullName evidence="2">Sensor domain-containing protein</fullName>
    </submittedName>
</protein>
<dbReference type="PROSITE" id="PS51318">
    <property type="entry name" value="TAT"/>
    <property type="match status" value="1"/>
</dbReference>
<reference evidence="2" key="1">
    <citation type="submission" date="2020-07" db="EMBL/GenBank/DDBJ databases">
        <authorList>
            <person name="Pettersson B.M.F."/>
            <person name="Behra P.R.K."/>
            <person name="Ramesh M."/>
            <person name="Das S."/>
            <person name="Dasgupta S."/>
            <person name="Kirsebom L.A."/>
        </authorList>
    </citation>
    <scope>NUCLEOTIDE SEQUENCE</scope>
    <source>
        <strain evidence="2">CCUG 55640</strain>
    </source>
</reference>
<evidence type="ECO:0000259" key="1">
    <source>
        <dbReference type="Pfam" id="PF14032"/>
    </source>
</evidence>